<dbReference type="Proteomes" id="UP000273828">
    <property type="component" value="Unassembled WGS sequence"/>
</dbReference>
<organism evidence="2 3">
    <name type="scientific">Natrarchaeobius halalkaliphilus</name>
    <dbReference type="NCBI Taxonomy" id="1679091"/>
    <lineage>
        <taxon>Archaea</taxon>
        <taxon>Methanobacteriati</taxon>
        <taxon>Methanobacteriota</taxon>
        <taxon>Stenosarchaea group</taxon>
        <taxon>Halobacteria</taxon>
        <taxon>Halobacteriales</taxon>
        <taxon>Natrialbaceae</taxon>
        <taxon>Natrarchaeobius</taxon>
    </lineage>
</organism>
<evidence type="ECO:0000313" key="3">
    <source>
        <dbReference type="Proteomes" id="UP000273828"/>
    </source>
</evidence>
<proteinExistence type="predicted"/>
<accession>A0A3N6LY98</accession>
<protein>
    <recommendedName>
        <fullName evidence="4">DUF5658 domain-containing protein</fullName>
    </recommendedName>
</protein>
<dbReference type="AlphaFoldDB" id="A0A3N6LY98"/>
<gene>
    <name evidence="2" type="ORF">EA462_15790</name>
</gene>
<keyword evidence="1" id="KW-1133">Transmembrane helix</keyword>
<dbReference type="EMBL" id="REFY01000006">
    <property type="protein sequence ID" value="RQG87091.1"/>
    <property type="molecule type" value="Genomic_DNA"/>
</dbReference>
<dbReference type="OrthoDB" id="205581at2157"/>
<evidence type="ECO:0000256" key="1">
    <source>
        <dbReference type="SAM" id="Phobius"/>
    </source>
</evidence>
<name>A0A3N6LY98_9EURY</name>
<evidence type="ECO:0008006" key="4">
    <source>
        <dbReference type="Google" id="ProtNLM"/>
    </source>
</evidence>
<feature type="transmembrane region" description="Helical" evidence="1">
    <location>
        <begin position="52"/>
        <end position="76"/>
    </location>
</feature>
<reference evidence="2 3" key="1">
    <citation type="submission" date="2018-10" db="EMBL/GenBank/DDBJ databases">
        <title>Natrarchaeobius chitinivorans gen. nov., sp. nov., and Natrarchaeobius haloalkaliphilus sp. nov., alkaliphilic, chitin-utilizing haloarchaea from hypersaline alkaline lakes.</title>
        <authorList>
            <person name="Sorokin D.Y."/>
            <person name="Elcheninov A.G."/>
            <person name="Kostrikina N.A."/>
            <person name="Bale N.J."/>
            <person name="Sinninghe Damste J.S."/>
            <person name="Khijniak T.V."/>
            <person name="Kublanov I.V."/>
            <person name="Toshchakov S.V."/>
        </authorList>
    </citation>
    <scope>NUCLEOTIDE SEQUENCE [LARGE SCALE GENOMIC DNA]</scope>
    <source>
        <strain evidence="2 3">AArcht-Sl</strain>
    </source>
</reference>
<keyword evidence="3" id="KW-1185">Reference proteome</keyword>
<keyword evidence="1" id="KW-0472">Membrane</keyword>
<evidence type="ECO:0000313" key="2">
    <source>
        <dbReference type="EMBL" id="RQG87091.1"/>
    </source>
</evidence>
<feature type="transmembrane region" description="Helical" evidence="1">
    <location>
        <begin position="88"/>
        <end position="118"/>
    </location>
</feature>
<sequence>MNRQTTSEIRFSAPKSRQIRLAFLVVWFTDMVATMFLFAVPYATELNPITNLFFGSFGFLGVILAALCYAAIIVLMGGYLPDPIDIRFVAALAVIYGVFVINNVLLLVSGTSLISIVAA</sequence>
<keyword evidence="1" id="KW-0812">Transmembrane</keyword>
<feature type="transmembrane region" description="Helical" evidence="1">
    <location>
        <begin position="21"/>
        <end position="40"/>
    </location>
</feature>
<comment type="caution">
    <text evidence="2">The sequence shown here is derived from an EMBL/GenBank/DDBJ whole genome shotgun (WGS) entry which is preliminary data.</text>
</comment>